<proteinExistence type="predicted"/>
<dbReference type="AlphaFoldDB" id="A0A5Q4YSZ3"/>
<sequence>MQKAGSVAISLQDSHEIKRKCALGGVLRFAFVLKNGYNREVAGRAAFYVRLRCDHR</sequence>
<protein>
    <submittedName>
        <fullName evidence="1">Uncharacterized protein</fullName>
    </submittedName>
</protein>
<organism evidence="1 2">
    <name type="scientific">Paraburkholderia dioscoreae</name>
    <dbReference type="NCBI Taxonomy" id="2604047"/>
    <lineage>
        <taxon>Bacteria</taxon>
        <taxon>Pseudomonadati</taxon>
        <taxon>Pseudomonadota</taxon>
        <taxon>Betaproteobacteria</taxon>
        <taxon>Burkholderiales</taxon>
        <taxon>Burkholderiaceae</taxon>
        <taxon>Paraburkholderia</taxon>
    </lineage>
</organism>
<dbReference type="EMBL" id="LR699553">
    <property type="protein sequence ID" value="VVD28145.1"/>
    <property type="molecule type" value="Genomic_DNA"/>
</dbReference>
<evidence type="ECO:0000313" key="2">
    <source>
        <dbReference type="Proteomes" id="UP000325811"/>
    </source>
</evidence>
<dbReference type="Proteomes" id="UP000325811">
    <property type="component" value="Chromosome I"/>
</dbReference>
<evidence type="ECO:0000313" key="1">
    <source>
        <dbReference type="EMBL" id="VVD28145.1"/>
    </source>
</evidence>
<keyword evidence="2" id="KW-1185">Reference proteome</keyword>
<accession>A0A5Q4YSZ3</accession>
<name>A0A5Q4YSZ3_9BURK</name>
<gene>
    <name evidence="1" type="ORF">PDMSB3_1689</name>
</gene>
<reference evidence="1 2" key="1">
    <citation type="submission" date="2019-08" db="EMBL/GenBank/DDBJ databases">
        <authorList>
            <person name="Herpell B J."/>
        </authorList>
    </citation>
    <scope>NUCLEOTIDE SEQUENCE [LARGE SCALE GENOMIC DNA]</scope>
    <source>
        <strain evidence="2">Msb3</strain>
    </source>
</reference>
<dbReference type="KEGG" id="pdio:PDMSB3_1689"/>